<keyword evidence="3" id="KW-0436">Ligase</keyword>
<dbReference type="PANTHER" id="PTHR39465">
    <property type="entry name" value="DNA LIGASE D, 3'-PHOSPHOESTERASE DOMAIN"/>
    <property type="match status" value="1"/>
</dbReference>
<dbReference type="PANTHER" id="PTHR39465:SF1">
    <property type="entry name" value="DNA LIGASE D 3'-PHOSPHOESTERASE DOMAIN-CONTAINING PROTEIN"/>
    <property type="match status" value="1"/>
</dbReference>
<proteinExistence type="predicted"/>
<dbReference type="GO" id="GO:0016874">
    <property type="term" value="F:ligase activity"/>
    <property type="evidence" value="ECO:0007669"/>
    <property type="project" value="UniProtKB-KW"/>
</dbReference>
<organism evidence="3 4">
    <name type="scientific">Legionella santicrucis</name>
    <dbReference type="NCBI Taxonomy" id="45074"/>
    <lineage>
        <taxon>Bacteria</taxon>
        <taxon>Pseudomonadati</taxon>
        <taxon>Pseudomonadota</taxon>
        <taxon>Gammaproteobacteria</taxon>
        <taxon>Legionellales</taxon>
        <taxon>Legionellaceae</taxon>
        <taxon>Legionella</taxon>
    </lineage>
</organism>
<gene>
    <name evidence="3" type="primary">ligD</name>
    <name evidence="3" type="ORF">Lsan_3678</name>
</gene>
<reference evidence="3 4" key="1">
    <citation type="submission" date="2015-11" db="EMBL/GenBank/DDBJ databases">
        <title>Genomic analysis of 38 Legionella species identifies large and diverse effector repertoires.</title>
        <authorList>
            <person name="Burstein D."/>
            <person name="Amaro F."/>
            <person name="Zusman T."/>
            <person name="Lifshitz Z."/>
            <person name="Cohen O."/>
            <person name="Gilbert J.A."/>
            <person name="Pupko T."/>
            <person name="Shuman H.A."/>
            <person name="Segal G."/>
        </authorList>
    </citation>
    <scope>NUCLEOTIDE SEQUENCE [LARGE SCALE GENOMIC DNA]</scope>
    <source>
        <strain evidence="3 4">SC-63-C7</strain>
    </source>
</reference>
<evidence type="ECO:0000256" key="1">
    <source>
        <dbReference type="SAM" id="MobiDB-lite"/>
    </source>
</evidence>
<evidence type="ECO:0000259" key="2">
    <source>
        <dbReference type="Pfam" id="PF13298"/>
    </source>
</evidence>
<dbReference type="PATRIC" id="fig|45074.5.peg.3955"/>
<dbReference type="Proteomes" id="UP000054703">
    <property type="component" value="Unassembled WGS sequence"/>
</dbReference>
<protein>
    <submittedName>
        <fullName evidence="3">DNA ligase D</fullName>
    </submittedName>
</protein>
<dbReference type="EMBL" id="LNYU01000091">
    <property type="protein sequence ID" value="KTD53268.1"/>
    <property type="molecule type" value="Genomic_DNA"/>
</dbReference>
<evidence type="ECO:0000313" key="4">
    <source>
        <dbReference type="Proteomes" id="UP000054703"/>
    </source>
</evidence>
<comment type="caution">
    <text evidence="3">The sequence shown here is derived from an EMBL/GenBank/DDBJ whole genome shotgun (WGS) entry which is preliminary data.</text>
</comment>
<dbReference type="STRING" id="45074.Lsan_3678"/>
<sequence length="212" mass="25063">MRLESYRKKRNFNKTPEPQGNVSHENKFLFVIQKHAASHLHYDFRLELNGVLLSWAIPKGPCFDPLVKRLAIHVEDHPVEYGYFEGVIPKGQYGAGVVMLWDQGFWKTLDKNPEEAYKAGHLRFELNAKKLKGRWDLLRFKEENQWFLIKYKDEFAQKLEDYDVTLEAPNSVLTHQSIEEISKKFRFLWTKEGLMEKPTKNLGLKKNMTMDF</sequence>
<accession>A0A0W0Y9J2</accession>
<evidence type="ECO:0000313" key="3">
    <source>
        <dbReference type="EMBL" id="KTD53268.1"/>
    </source>
</evidence>
<dbReference type="RefSeq" id="WP_193392755.1">
    <property type="nucleotide sequence ID" value="NZ_CAAAIH010000001.1"/>
</dbReference>
<dbReference type="InterPro" id="IPR014144">
    <property type="entry name" value="LigD_PE_domain"/>
</dbReference>
<dbReference type="AlphaFoldDB" id="A0A0W0Y9J2"/>
<keyword evidence="4" id="KW-1185">Reference proteome</keyword>
<name>A0A0W0Y9J2_9GAMM</name>
<dbReference type="Pfam" id="PF13298">
    <property type="entry name" value="LigD_N"/>
    <property type="match status" value="1"/>
</dbReference>
<feature type="domain" description="DNA ligase D 3'-phosphoesterase" evidence="2">
    <location>
        <begin position="33"/>
        <end position="139"/>
    </location>
</feature>
<feature type="region of interest" description="Disordered" evidence="1">
    <location>
        <begin position="1"/>
        <end position="20"/>
    </location>
</feature>
<dbReference type="NCBIfam" id="TIGR02777">
    <property type="entry name" value="LigD_PE_dom"/>
    <property type="match status" value="1"/>
</dbReference>